<dbReference type="Gramene" id="KXG38550">
    <property type="protein sequence ID" value="KXG38550"/>
    <property type="gene ID" value="SORBI_3001G250900"/>
</dbReference>
<sequence>MRFQYETPEFCRRKGKVQIHIPEVPAELTVGNTPWTSPTADPSAASPRPRGPRPCRHWPPPRPPWCRPLGARTVSSPAPRTSRSRRLSQRRRPPTPRVPASLPSLPPPPATARCLASRSHSAGRTPGSTGPDVPPDRVVSRCASTWKPSPVLKLTAAGWSGVLRWSVGKTRVAGLILLVGLLRSGVGTPALASVNSSLSLAIVLFLRLARLPSPLFLSRRCNRCRLRLICDDDDPRPRQTPHIHTGCGDDKEKKMEDDHALVDKSVEVPEVVNSPNLMTSEVTPEEKESIKKEEDTEARTEPVENDRIVLEKEMRSASKQATKKCRIRMMLKYRQ</sequence>
<feature type="region of interest" description="Disordered" evidence="1">
    <location>
        <begin position="28"/>
        <end position="136"/>
    </location>
</feature>
<feature type="compositionally biased region" description="Low complexity" evidence="1">
    <location>
        <begin position="33"/>
        <end position="48"/>
    </location>
</feature>
<keyword evidence="3" id="KW-1185">Reference proteome</keyword>
<dbReference type="InParanoid" id="A0A1B6QKV1"/>
<proteinExistence type="predicted"/>
<feature type="compositionally biased region" description="Basic and acidic residues" evidence="1">
    <location>
        <begin position="284"/>
        <end position="306"/>
    </location>
</feature>
<accession>A0A1B6QKV1</accession>
<evidence type="ECO:0000313" key="2">
    <source>
        <dbReference type="EMBL" id="KXG38550.1"/>
    </source>
</evidence>
<evidence type="ECO:0000313" key="3">
    <source>
        <dbReference type="Proteomes" id="UP000000768"/>
    </source>
</evidence>
<protein>
    <submittedName>
        <fullName evidence="2">Uncharacterized protein</fullName>
    </submittedName>
</protein>
<feature type="compositionally biased region" description="Polar residues" evidence="1">
    <location>
        <begin position="273"/>
        <end position="282"/>
    </location>
</feature>
<evidence type="ECO:0000256" key="1">
    <source>
        <dbReference type="SAM" id="MobiDB-lite"/>
    </source>
</evidence>
<feature type="region of interest" description="Disordered" evidence="1">
    <location>
        <begin position="272"/>
        <end position="306"/>
    </location>
</feature>
<organism evidence="2 3">
    <name type="scientific">Sorghum bicolor</name>
    <name type="common">Sorghum</name>
    <name type="synonym">Sorghum vulgare</name>
    <dbReference type="NCBI Taxonomy" id="4558"/>
    <lineage>
        <taxon>Eukaryota</taxon>
        <taxon>Viridiplantae</taxon>
        <taxon>Streptophyta</taxon>
        <taxon>Embryophyta</taxon>
        <taxon>Tracheophyta</taxon>
        <taxon>Spermatophyta</taxon>
        <taxon>Magnoliopsida</taxon>
        <taxon>Liliopsida</taxon>
        <taxon>Poales</taxon>
        <taxon>Poaceae</taxon>
        <taxon>PACMAD clade</taxon>
        <taxon>Panicoideae</taxon>
        <taxon>Andropogonodae</taxon>
        <taxon>Andropogoneae</taxon>
        <taxon>Sorghinae</taxon>
        <taxon>Sorghum</taxon>
    </lineage>
</organism>
<dbReference type="AlphaFoldDB" id="A0A1B6QKV1"/>
<name>A0A1B6QKV1_SORBI</name>
<reference evidence="3" key="2">
    <citation type="journal article" date="2018" name="Plant J.">
        <title>The Sorghum bicolor reference genome: improved assembly, gene annotations, a transcriptome atlas, and signatures of genome organization.</title>
        <authorList>
            <person name="McCormick R.F."/>
            <person name="Truong S.K."/>
            <person name="Sreedasyam A."/>
            <person name="Jenkins J."/>
            <person name="Shu S."/>
            <person name="Sims D."/>
            <person name="Kennedy M."/>
            <person name="Amirebrahimi M."/>
            <person name="Weers B.D."/>
            <person name="McKinley B."/>
            <person name="Mattison A."/>
            <person name="Morishige D.T."/>
            <person name="Grimwood J."/>
            <person name="Schmutz J."/>
            <person name="Mullet J.E."/>
        </authorList>
    </citation>
    <scope>NUCLEOTIDE SEQUENCE [LARGE SCALE GENOMIC DNA]</scope>
    <source>
        <strain evidence="3">cv. BTx623</strain>
    </source>
</reference>
<gene>
    <name evidence="2" type="ORF">SORBI_3001G250900</name>
</gene>
<dbReference type="Proteomes" id="UP000000768">
    <property type="component" value="Chromosome 1"/>
</dbReference>
<reference evidence="2 3" key="1">
    <citation type="journal article" date="2009" name="Nature">
        <title>The Sorghum bicolor genome and the diversification of grasses.</title>
        <authorList>
            <person name="Paterson A.H."/>
            <person name="Bowers J.E."/>
            <person name="Bruggmann R."/>
            <person name="Dubchak I."/>
            <person name="Grimwood J."/>
            <person name="Gundlach H."/>
            <person name="Haberer G."/>
            <person name="Hellsten U."/>
            <person name="Mitros T."/>
            <person name="Poliakov A."/>
            <person name="Schmutz J."/>
            <person name="Spannagl M."/>
            <person name="Tang H."/>
            <person name="Wang X."/>
            <person name="Wicker T."/>
            <person name="Bharti A.K."/>
            <person name="Chapman J."/>
            <person name="Feltus F.A."/>
            <person name="Gowik U."/>
            <person name="Grigoriev I.V."/>
            <person name="Lyons E."/>
            <person name="Maher C.A."/>
            <person name="Martis M."/>
            <person name="Narechania A."/>
            <person name="Otillar R.P."/>
            <person name="Penning B.W."/>
            <person name="Salamov A.A."/>
            <person name="Wang Y."/>
            <person name="Zhang L."/>
            <person name="Carpita N.C."/>
            <person name="Freeling M."/>
            <person name="Gingle A.R."/>
            <person name="Hash C.T."/>
            <person name="Keller B."/>
            <person name="Klein P."/>
            <person name="Kresovich S."/>
            <person name="McCann M.C."/>
            <person name="Ming R."/>
            <person name="Peterson D.G."/>
            <person name="Mehboob-ur-Rahman"/>
            <person name="Ware D."/>
            <person name="Westhoff P."/>
            <person name="Mayer K.F."/>
            <person name="Messing J."/>
            <person name="Rokhsar D.S."/>
        </authorList>
    </citation>
    <scope>NUCLEOTIDE SEQUENCE [LARGE SCALE GENOMIC DNA]</scope>
    <source>
        <strain evidence="3">cv. BTx623</strain>
    </source>
</reference>
<dbReference type="EMBL" id="CM000760">
    <property type="protein sequence ID" value="KXG38550.1"/>
    <property type="molecule type" value="Genomic_DNA"/>
</dbReference>
<feature type="compositionally biased region" description="Low complexity" evidence="1">
    <location>
        <begin position="72"/>
        <end position="81"/>
    </location>
</feature>
<feature type="compositionally biased region" description="Polar residues" evidence="1">
    <location>
        <begin position="118"/>
        <end position="128"/>
    </location>
</feature>
<feature type="compositionally biased region" description="Basic residues" evidence="1">
    <location>
        <begin position="82"/>
        <end position="94"/>
    </location>
</feature>
<feature type="compositionally biased region" description="Pro residues" evidence="1">
    <location>
        <begin position="57"/>
        <end position="66"/>
    </location>
</feature>